<dbReference type="Pfam" id="PF04055">
    <property type="entry name" value="Radical_SAM"/>
    <property type="match status" value="1"/>
</dbReference>
<evidence type="ECO:0000256" key="3">
    <source>
        <dbReference type="ARBA" id="ARBA00022691"/>
    </source>
</evidence>
<dbReference type="EMBL" id="DWUX01000226">
    <property type="protein sequence ID" value="HJD40946.1"/>
    <property type="molecule type" value="Genomic_DNA"/>
</dbReference>
<dbReference type="Gene3D" id="3.20.20.70">
    <property type="entry name" value="Aldolase class I"/>
    <property type="match status" value="1"/>
</dbReference>
<dbReference type="SFLD" id="SFLDG01067">
    <property type="entry name" value="SPASM/twitch_domain_containing"/>
    <property type="match status" value="1"/>
</dbReference>
<evidence type="ECO:0000259" key="7">
    <source>
        <dbReference type="PROSITE" id="PS51918"/>
    </source>
</evidence>
<feature type="domain" description="Radical SAM core" evidence="7">
    <location>
        <begin position="21"/>
        <end position="247"/>
    </location>
</feature>
<gene>
    <name evidence="8" type="ORF">H9913_13095</name>
</gene>
<organism evidence="8 9">
    <name type="scientific">Candidatus Blautia stercoripullorum</name>
    <dbReference type="NCBI Taxonomy" id="2838502"/>
    <lineage>
        <taxon>Bacteria</taxon>
        <taxon>Bacillati</taxon>
        <taxon>Bacillota</taxon>
        <taxon>Clostridia</taxon>
        <taxon>Lachnospirales</taxon>
        <taxon>Lachnospiraceae</taxon>
        <taxon>Blautia</taxon>
    </lineage>
</organism>
<dbReference type="InterPro" id="IPR017200">
    <property type="entry name" value="PqqE-like"/>
</dbReference>
<dbReference type="AlphaFoldDB" id="A0A9D2RCP2"/>
<comment type="caution">
    <text evidence="8">The sequence shown here is derived from an EMBL/GenBank/DDBJ whole genome shotgun (WGS) entry which is preliminary data.</text>
</comment>
<dbReference type="CDD" id="cd01335">
    <property type="entry name" value="Radical_SAM"/>
    <property type="match status" value="1"/>
</dbReference>
<dbReference type="PANTHER" id="PTHR11228">
    <property type="entry name" value="RADICAL SAM DOMAIN PROTEIN"/>
    <property type="match status" value="1"/>
</dbReference>
<protein>
    <submittedName>
        <fullName evidence="8">Radical SAM protein</fullName>
    </submittedName>
</protein>
<dbReference type="Proteomes" id="UP000823850">
    <property type="component" value="Unassembled WGS sequence"/>
</dbReference>
<dbReference type="SUPFAM" id="SSF102114">
    <property type="entry name" value="Radical SAM enzymes"/>
    <property type="match status" value="1"/>
</dbReference>
<dbReference type="SFLD" id="SFLDS00029">
    <property type="entry name" value="Radical_SAM"/>
    <property type="match status" value="1"/>
</dbReference>
<dbReference type="GO" id="GO:0046872">
    <property type="term" value="F:metal ion binding"/>
    <property type="evidence" value="ECO:0007669"/>
    <property type="project" value="UniProtKB-KW"/>
</dbReference>
<dbReference type="PIRSF" id="PIRSF037420">
    <property type="entry name" value="PQQ_syn_pqqE"/>
    <property type="match status" value="1"/>
</dbReference>
<keyword evidence="5" id="KW-0408">Iron</keyword>
<dbReference type="GO" id="GO:0051539">
    <property type="term" value="F:4 iron, 4 sulfur cluster binding"/>
    <property type="evidence" value="ECO:0007669"/>
    <property type="project" value="UniProtKB-KW"/>
</dbReference>
<dbReference type="InterPro" id="IPR013785">
    <property type="entry name" value="Aldolase_TIM"/>
</dbReference>
<accession>A0A9D2RCP2</accession>
<proteinExistence type="predicted"/>
<evidence type="ECO:0000256" key="1">
    <source>
        <dbReference type="ARBA" id="ARBA00001966"/>
    </source>
</evidence>
<reference evidence="8" key="1">
    <citation type="journal article" date="2021" name="PeerJ">
        <title>Extensive microbial diversity within the chicken gut microbiome revealed by metagenomics and culture.</title>
        <authorList>
            <person name="Gilroy R."/>
            <person name="Ravi A."/>
            <person name="Getino M."/>
            <person name="Pursley I."/>
            <person name="Horton D.L."/>
            <person name="Alikhan N.F."/>
            <person name="Baker D."/>
            <person name="Gharbi K."/>
            <person name="Hall N."/>
            <person name="Watson M."/>
            <person name="Adriaenssens E.M."/>
            <person name="Foster-Nyarko E."/>
            <person name="Jarju S."/>
            <person name="Secka A."/>
            <person name="Antonio M."/>
            <person name="Oren A."/>
            <person name="Chaudhuri R.R."/>
            <person name="La Ragione R."/>
            <person name="Hildebrand F."/>
            <person name="Pallen M.J."/>
        </authorList>
    </citation>
    <scope>NUCLEOTIDE SEQUENCE</scope>
    <source>
        <strain evidence="8">ChiW19-6364</strain>
    </source>
</reference>
<name>A0A9D2RCP2_9FIRM</name>
<keyword evidence="3" id="KW-0949">S-adenosyl-L-methionine</keyword>
<dbReference type="InterPro" id="IPR058240">
    <property type="entry name" value="rSAM_sf"/>
</dbReference>
<evidence type="ECO:0000313" key="9">
    <source>
        <dbReference type="Proteomes" id="UP000823850"/>
    </source>
</evidence>
<dbReference type="PROSITE" id="PS51918">
    <property type="entry name" value="RADICAL_SAM"/>
    <property type="match status" value="1"/>
</dbReference>
<dbReference type="CDD" id="cd21109">
    <property type="entry name" value="SPASM"/>
    <property type="match status" value="1"/>
</dbReference>
<evidence type="ECO:0000313" key="8">
    <source>
        <dbReference type="EMBL" id="HJD40946.1"/>
    </source>
</evidence>
<evidence type="ECO:0000256" key="2">
    <source>
        <dbReference type="ARBA" id="ARBA00022485"/>
    </source>
</evidence>
<dbReference type="SFLD" id="SFLDG01386">
    <property type="entry name" value="main_SPASM_domain-containing"/>
    <property type="match status" value="1"/>
</dbReference>
<evidence type="ECO:0000256" key="4">
    <source>
        <dbReference type="ARBA" id="ARBA00022723"/>
    </source>
</evidence>
<sequence>MEHEQNITTVERMMLSRAAANGRPLNGSLELLPLCNMNCDMCYIRLSPEEMKKRGRLHTAEEWIRLAGEMEKVGVLFLLLTGGEPLLFQDFRRLYLELRQMGMILTINTNGTLLDEDWADFFGRYRPRRINITLYGKDDTAYETLCHYPGGFEKALRAIRLLKEREVDVKINGSVTKNNRKDMEAIYRIGQELDVPVHMDTYMLPGIHERGKPFEKQARLEPEEAAAAELEVMRTEWDRESFFAYVREMNRQLKEEKKIYPDRISCMAGNCSFTVNWKGEMRPCVTLEEPGVPVFETGFETAWQEIRTKSKEFQMNPKCRKCRLRPVCKTCVACAKLETGEYGGLPEYLCRYAREYGKLLEEEWRKISQGY</sequence>
<dbReference type="PANTHER" id="PTHR11228:SF7">
    <property type="entry name" value="PQQA PEPTIDE CYCLASE"/>
    <property type="match status" value="1"/>
</dbReference>
<dbReference type="GO" id="GO:0003824">
    <property type="term" value="F:catalytic activity"/>
    <property type="evidence" value="ECO:0007669"/>
    <property type="project" value="InterPro"/>
</dbReference>
<evidence type="ECO:0000256" key="5">
    <source>
        <dbReference type="ARBA" id="ARBA00023004"/>
    </source>
</evidence>
<reference evidence="8" key="2">
    <citation type="submission" date="2021-04" db="EMBL/GenBank/DDBJ databases">
        <authorList>
            <person name="Gilroy R."/>
        </authorList>
    </citation>
    <scope>NUCLEOTIDE SEQUENCE</scope>
    <source>
        <strain evidence="8">ChiW19-6364</strain>
    </source>
</reference>
<keyword evidence="6" id="KW-0411">Iron-sulfur</keyword>
<dbReference type="InterPro" id="IPR007197">
    <property type="entry name" value="rSAM"/>
</dbReference>
<dbReference type="InterPro" id="IPR050377">
    <property type="entry name" value="Radical_SAM_PqqE_MftC-like"/>
</dbReference>
<keyword evidence="4" id="KW-0479">Metal-binding</keyword>
<keyword evidence="2" id="KW-0004">4Fe-4S</keyword>
<comment type="cofactor">
    <cofactor evidence="1">
        <name>[4Fe-4S] cluster</name>
        <dbReference type="ChEBI" id="CHEBI:49883"/>
    </cofactor>
</comment>
<evidence type="ECO:0000256" key="6">
    <source>
        <dbReference type="ARBA" id="ARBA00023014"/>
    </source>
</evidence>